<feature type="non-terminal residue" evidence="2">
    <location>
        <position position="1"/>
    </location>
</feature>
<accession>A0A1A7YHF1</accession>
<evidence type="ECO:0000313" key="2">
    <source>
        <dbReference type="EMBL" id="SBP29666.1"/>
    </source>
</evidence>
<sequence>FWFWFWSSHHTLQRRYREDGLFHSEQHRLSAAQGNGSGRHPGDGLPAPTGQGWDDPDHGAVPVPVLHAGPVQPPAAA</sequence>
<feature type="region of interest" description="Disordered" evidence="1">
    <location>
        <begin position="27"/>
        <end position="77"/>
    </location>
</feature>
<name>A0A1A7YHF1_9TELE</name>
<feature type="non-terminal residue" evidence="2">
    <location>
        <position position="77"/>
    </location>
</feature>
<proteinExistence type="predicted"/>
<protein>
    <submittedName>
        <fullName evidence="2">Protein tyrosine phosphatase, non-receptor type 7</fullName>
    </submittedName>
</protein>
<keyword evidence="2" id="KW-0675">Receptor</keyword>
<reference evidence="2" key="1">
    <citation type="submission" date="2016-05" db="EMBL/GenBank/DDBJ databases">
        <authorList>
            <person name="Lavstsen T."/>
            <person name="Jespersen J.S."/>
        </authorList>
    </citation>
    <scope>NUCLEOTIDE SEQUENCE</scope>
    <source>
        <tissue evidence="2">Brain</tissue>
    </source>
</reference>
<dbReference type="EMBL" id="HADX01007434">
    <property type="protein sequence ID" value="SBP29666.1"/>
    <property type="molecule type" value="Transcribed_RNA"/>
</dbReference>
<reference evidence="2" key="2">
    <citation type="submission" date="2016-06" db="EMBL/GenBank/DDBJ databases">
        <title>The genome of a short-lived fish provides insights into sex chromosome evolution and the genetic control of aging.</title>
        <authorList>
            <person name="Reichwald K."/>
            <person name="Felder M."/>
            <person name="Petzold A."/>
            <person name="Koch P."/>
            <person name="Groth M."/>
            <person name="Platzer M."/>
        </authorList>
    </citation>
    <scope>NUCLEOTIDE SEQUENCE</scope>
    <source>
        <tissue evidence="2">Brain</tissue>
    </source>
</reference>
<dbReference type="AlphaFoldDB" id="A0A1A7YHF1"/>
<organism evidence="2">
    <name type="scientific">Iconisemion striatum</name>
    <dbReference type="NCBI Taxonomy" id="60296"/>
    <lineage>
        <taxon>Eukaryota</taxon>
        <taxon>Metazoa</taxon>
        <taxon>Chordata</taxon>
        <taxon>Craniata</taxon>
        <taxon>Vertebrata</taxon>
        <taxon>Euteleostomi</taxon>
        <taxon>Actinopterygii</taxon>
        <taxon>Neopterygii</taxon>
        <taxon>Teleostei</taxon>
        <taxon>Neoteleostei</taxon>
        <taxon>Acanthomorphata</taxon>
        <taxon>Ovalentaria</taxon>
        <taxon>Atherinomorphae</taxon>
        <taxon>Cyprinodontiformes</taxon>
        <taxon>Nothobranchiidae</taxon>
        <taxon>Iconisemion</taxon>
    </lineage>
</organism>
<evidence type="ECO:0000256" key="1">
    <source>
        <dbReference type="SAM" id="MobiDB-lite"/>
    </source>
</evidence>
<gene>
    <name evidence="2" type="primary">PTPN7</name>
</gene>